<evidence type="ECO:0000259" key="6">
    <source>
        <dbReference type="Pfam" id="PF01494"/>
    </source>
</evidence>
<proteinExistence type="inferred from homology"/>
<sequence length="420" mass="45300">MEMEEVVEDAAHGIVIVGGGICGLATALALHRKGISSLVLERSEALRADGVAIGIHANGWRALEHLGVAAVLREATNAITAYRSVWQLQNKTTLLPARKELRCLTRKDLVETLAKNLLPAGTIRFGCRVAAVDEDSGSRCPVLTTEDGHTIKAKVLIGCDGANSVVAKYLGLGNPSELPRLAILGLASYPDGHPFGTEFLTIAGDDLAVGRLPINDHLVHFFLSRRRPSTDMARDASAAREYVLEKLQECPADVVDMVRRCDHASSLWTTTKVWYRPPWQVALAAFFQLRRRAAVTVAGDAMHVMGPFIGQGGSSALEDAVVLARSLSSSRATVEGGADDLAGDRGRRHDQPQVDGEMGAAIGRYVRERRARVIRLSLESFTVGTLLRTKSAVVRLVCAVVMALLGTRSRRHADYDCGSL</sequence>
<keyword evidence="8" id="KW-1185">Reference proteome</keyword>
<keyword evidence="5" id="KW-1133">Transmembrane helix</keyword>
<gene>
    <name evidence="7" type="ORF">OsI_07170</name>
</gene>
<evidence type="ECO:0000256" key="2">
    <source>
        <dbReference type="ARBA" id="ARBA00023033"/>
    </source>
</evidence>
<organism evidence="7 8">
    <name type="scientific">Oryza sativa subsp. indica</name>
    <name type="common">Rice</name>
    <dbReference type="NCBI Taxonomy" id="39946"/>
    <lineage>
        <taxon>Eukaryota</taxon>
        <taxon>Viridiplantae</taxon>
        <taxon>Streptophyta</taxon>
        <taxon>Embryophyta</taxon>
        <taxon>Tracheophyta</taxon>
        <taxon>Spermatophyta</taxon>
        <taxon>Magnoliopsida</taxon>
        <taxon>Liliopsida</taxon>
        <taxon>Poales</taxon>
        <taxon>Poaceae</taxon>
        <taxon>BOP clade</taxon>
        <taxon>Oryzoideae</taxon>
        <taxon>Oryzeae</taxon>
        <taxon>Oryzinae</taxon>
        <taxon>Oryza</taxon>
        <taxon>Oryza sativa</taxon>
    </lineage>
</organism>
<dbReference type="InterPro" id="IPR002938">
    <property type="entry name" value="FAD-bd"/>
</dbReference>
<keyword evidence="1" id="KW-0560">Oxidoreductase</keyword>
<dbReference type="Proteomes" id="UP000007015">
    <property type="component" value="Chromosome 2"/>
</dbReference>
<keyword evidence="2" id="KW-0503">Monooxygenase</keyword>
<name>A2X4Q0_ORYSI</name>
<dbReference type="GO" id="GO:0071949">
    <property type="term" value="F:FAD binding"/>
    <property type="evidence" value="ECO:0007669"/>
    <property type="project" value="InterPro"/>
</dbReference>
<dbReference type="Pfam" id="PF01494">
    <property type="entry name" value="FAD_binding_3"/>
    <property type="match status" value="1"/>
</dbReference>
<keyword evidence="5" id="KW-0472">Membrane</keyword>
<dbReference type="InterPro" id="IPR036188">
    <property type="entry name" value="FAD/NAD-bd_sf"/>
</dbReference>
<comment type="similarity">
    <text evidence="3">Belongs to the 3-hydroxybenzoate 6-hydroxylase family.</text>
</comment>
<feature type="transmembrane region" description="Helical" evidence="5">
    <location>
        <begin position="12"/>
        <end position="30"/>
    </location>
</feature>
<protein>
    <recommendedName>
        <fullName evidence="6">FAD-binding domain-containing protein</fullName>
    </recommendedName>
</protein>
<evidence type="ECO:0000256" key="4">
    <source>
        <dbReference type="SAM" id="MobiDB-lite"/>
    </source>
</evidence>
<dbReference type="HOGENOM" id="CLU_009665_10_2_1"/>
<evidence type="ECO:0000256" key="1">
    <source>
        <dbReference type="ARBA" id="ARBA00023002"/>
    </source>
</evidence>
<evidence type="ECO:0000313" key="7">
    <source>
        <dbReference type="EMBL" id="EAY85810.1"/>
    </source>
</evidence>
<dbReference type="Gramene" id="BGIOSGA008187-TA">
    <property type="protein sequence ID" value="BGIOSGA008187-PA"/>
    <property type="gene ID" value="BGIOSGA008187"/>
</dbReference>
<dbReference type="SUPFAM" id="SSF51905">
    <property type="entry name" value="FAD/NAD(P)-binding domain"/>
    <property type="match status" value="1"/>
</dbReference>
<dbReference type="STRING" id="39946.A2X4Q0"/>
<evidence type="ECO:0000313" key="8">
    <source>
        <dbReference type="Proteomes" id="UP000007015"/>
    </source>
</evidence>
<dbReference type="PANTHER" id="PTHR45934">
    <property type="entry name" value="FAD/NAD(P)-BINDING OXIDOREDUCTASE FAMILY PROTEIN"/>
    <property type="match status" value="1"/>
</dbReference>
<dbReference type="GO" id="GO:0004497">
    <property type="term" value="F:monooxygenase activity"/>
    <property type="evidence" value="ECO:0007669"/>
    <property type="project" value="UniProtKB-KW"/>
</dbReference>
<accession>A2X4Q0</accession>
<dbReference type="PRINTS" id="PR00420">
    <property type="entry name" value="RNGMNOXGNASE"/>
</dbReference>
<dbReference type="PANTHER" id="PTHR45934:SF2">
    <property type="entry name" value="MONOOXYGENASE 1"/>
    <property type="match status" value="1"/>
</dbReference>
<evidence type="ECO:0000256" key="5">
    <source>
        <dbReference type="SAM" id="Phobius"/>
    </source>
</evidence>
<dbReference type="InterPro" id="IPR044560">
    <property type="entry name" value="MOase"/>
</dbReference>
<keyword evidence="5" id="KW-0812">Transmembrane</keyword>
<evidence type="ECO:0000256" key="3">
    <source>
        <dbReference type="ARBA" id="ARBA00024018"/>
    </source>
</evidence>
<feature type="compositionally biased region" description="Basic and acidic residues" evidence="4">
    <location>
        <begin position="342"/>
        <end position="352"/>
    </location>
</feature>
<dbReference type="OMA" id="GWCSWQG"/>
<dbReference type="EMBL" id="CM000127">
    <property type="protein sequence ID" value="EAY85810.1"/>
    <property type="molecule type" value="Genomic_DNA"/>
</dbReference>
<reference evidence="7 8" key="1">
    <citation type="journal article" date="2005" name="PLoS Biol.">
        <title>The genomes of Oryza sativa: a history of duplications.</title>
        <authorList>
            <person name="Yu J."/>
            <person name="Wang J."/>
            <person name="Lin W."/>
            <person name="Li S."/>
            <person name="Li H."/>
            <person name="Zhou J."/>
            <person name="Ni P."/>
            <person name="Dong W."/>
            <person name="Hu S."/>
            <person name="Zeng C."/>
            <person name="Zhang J."/>
            <person name="Zhang Y."/>
            <person name="Li R."/>
            <person name="Xu Z."/>
            <person name="Li S."/>
            <person name="Li X."/>
            <person name="Zheng H."/>
            <person name="Cong L."/>
            <person name="Lin L."/>
            <person name="Yin J."/>
            <person name="Geng J."/>
            <person name="Li G."/>
            <person name="Shi J."/>
            <person name="Liu J."/>
            <person name="Lv H."/>
            <person name="Li J."/>
            <person name="Wang J."/>
            <person name="Deng Y."/>
            <person name="Ran L."/>
            <person name="Shi X."/>
            <person name="Wang X."/>
            <person name="Wu Q."/>
            <person name="Li C."/>
            <person name="Ren X."/>
            <person name="Wang J."/>
            <person name="Wang X."/>
            <person name="Li D."/>
            <person name="Liu D."/>
            <person name="Zhang X."/>
            <person name="Ji Z."/>
            <person name="Zhao W."/>
            <person name="Sun Y."/>
            <person name="Zhang Z."/>
            <person name="Bao J."/>
            <person name="Han Y."/>
            <person name="Dong L."/>
            <person name="Ji J."/>
            <person name="Chen P."/>
            <person name="Wu S."/>
            <person name="Liu J."/>
            <person name="Xiao Y."/>
            <person name="Bu D."/>
            <person name="Tan J."/>
            <person name="Yang L."/>
            <person name="Ye C."/>
            <person name="Zhang J."/>
            <person name="Xu J."/>
            <person name="Zhou Y."/>
            <person name="Yu Y."/>
            <person name="Zhang B."/>
            <person name="Zhuang S."/>
            <person name="Wei H."/>
            <person name="Liu B."/>
            <person name="Lei M."/>
            <person name="Yu H."/>
            <person name="Li Y."/>
            <person name="Xu H."/>
            <person name="Wei S."/>
            <person name="He X."/>
            <person name="Fang L."/>
            <person name="Zhang Z."/>
            <person name="Zhang Y."/>
            <person name="Huang X."/>
            <person name="Su Z."/>
            <person name="Tong W."/>
            <person name="Li J."/>
            <person name="Tong Z."/>
            <person name="Li S."/>
            <person name="Ye J."/>
            <person name="Wang L."/>
            <person name="Fang L."/>
            <person name="Lei T."/>
            <person name="Chen C."/>
            <person name="Chen H."/>
            <person name="Xu Z."/>
            <person name="Li H."/>
            <person name="Huang H."/>
            <person name="Zhang F."/>
            <person name="Xu H."/>
            <person name="Li N."/>
            <person name="Zhao C."/>
            <person name="Li S."/>
            <person name="Dong L."/>
            <person name="Huang Y."/>
            <person name="Li L."/>
            <person name="Xi Y."/>
            <person name="Qi Q."/>
            <person name="Li W."/>
            <person name="Zhang B."/>
            <person name="Hu W."/>
            <person name="Zhang Y."/>
            <person name="Tian X."/>
            <person name="Jiao Y."/>
            <person name="Liang X."/>
            <person name="Jin J."/>
            <person name="Gao L."/>
            <person name="Zheng W."/>
            <person name="Hao B."/>
            <person name="Liu S."/>
            <person name="Wang W."/>
            <person name="Yuan L."/>
            <person name="Cao M."/>
            <person name="McDermott J."/>
            <person name="Samudrala R."/>
            <person name="Wang J."/>
            <person name="Wong G.K."/>
            <person name="Yang H."/>
        </authorList>
    </citation>
    <scope>NUCLEOTIDE SEQUENCE [LARGE SCALE GENOMIC DNA]</scope>
    <source>
        <strain evidence="8">cv. 93-11</strain>
    </source>
</reference>
<dbReference type="AlphaFoldDB" id="A2X4Q0"/>
<feature type="domain" description="FAD-binding" evidence="6">
    <location>
        <begin position="14"/>
        <end position="328"/>
    </location>
</feature>
<dbReference type="Gene3D" id="3.50.50.60">
    <property type="entry name" value="FAD/NAD(P)-binding domain"/>
    <property type="match status" value="1"/>
</dbReference>
<feature type="region of interest" description="Disordered" evidence="4">
    <location>
        <begin position="334"/>
        <end position="354"/>
    </location>
</feature>